<feature type="region of interest" description="Disordered" evidence="1">
    <location>
        <begin position="29"/>
        <end position="92"/>
    </location>
</feature>
<sequence length="92" mass="9637">MGAPHSGTLGWYVDVAMVTESVPAGAFGHVTVADPDPRRARTPPGRAGVDVQPGVTHEPARDAGDLVLTQRVPRGSAPRRPATAAPGPRRRR</sequence>
<evidence type="ECO:0000256" key="1">
    <source>
        <dbReference type="SAM" id="MobiDB-lite"/>
    </source>
</evidence>
<dbReference type="Proteomes" id="UP001157017">
    <property type="component" value="Unassembled WGS sequence"/>
</dbReference>
<gene>
    <name evidence="2" type="ORF">GCM10025868_24460</name>
</gene>
<feature type="compositionally biased region" description="Low complexity" evidence="1">
    <location>
        <begin position="73"/>
        <end position="92"/>
    </location>
</feature>
<accession>A0ABQ6JI37</accession>
<dbReference type="EMBL" id="BSUZ01000001">
    <property type="protein sequence ID" value="GMA87196.1"/>
    <property type="molecule type" value="Genomic_DNA"/>
</dbReference>
<proteinExistence type="predicted"/>
<keyword evidence="3" id="KW-1185">Reference proteome</keyword>
<evidence type="ECO:0000313" key="2">
    <source>
        <dbReference type="EMBL" id="GMA87196.1"/>
    </source>
</evidence>
<reference evidence="3" key="1">
    <citation type="journal article" date="2019" name="Int. J. Syst. Evol. Microbiol.">
        <title>The Global Catalogue of Microorganisms (GCM) 10K type strain sequencing project: providing services to taxonomists for standard genome sequencing and annotation.</title>
        <authorList>
            <consortium name="The Broad Institute Genomics Platform"/>
            <consortium name="The Broad Institute Genome Sequencing Center for Infectious Disease"/>
            <person name="Wu L."/>
            <person name="Ma J."/>
        </authorList>
    </citation>
    <scope>NUCLEOTIDE SEQUENCE [LARGE SCALE GENOMIC DNA]</scope>
    <source>
        <strain evidence="3">NBRC 108730</strain>
    </source>
</reference>
<comment type="caution">
    <text evidence="2">The sequence shown here is derived from an EMBL/GenBank/DDBJ whole genome shotgun (WGS) entry which is preliminary data.</text>
</comment>
<name>A0ABQ6JI37_9ACTN</name>
<organism evidence="2 3">
    <name type="scientific">Angustibacter aerolatus</name>
    <dbReference type="NCBI Taxonomy" id="1162965"/>
    <lineage>
        <taxon>Bacteria</taxon>
        <taxon>Bacillati</taxon>
        <taxon>Actinomycetota</taxon>
        <taxon>Actinomycetes</taxon>
        <taxon>Kineosporiales</taxon>
        <taxon>Kineosporiaceae</taxon>
    </lineage>
</organism>
<evidence type="ECO:0000313" key="3">
    <source>
        <dbReference type="Proteomes" id="UP001157017"/>
    </source>
</evidence>
<protein>
    <submittedName>
        <fullName evidence="2">Uncharacterized protein</fullName>
    </submittedName>
</protein>